<keyword evidence="2" id="KW-1185">Reference proteome</keyword>
<accession>A0ACB6QP68</accession>
<name>A0ACB6QP68_9PLEO</name>
<organism evidence="1 2">
    <name type="scientific">Lindgomyces ingoldianus</name>
    <dbReference type="NCBI Taxonomy" id="673940"/>
    <lineage>
        <taxon>Eukaryota</taxon>
        <taxon>Fungi</taxon>
        <taxon>Dikarya</taxon>
        <taxon>Ascomycota</taxon>
        <taxon>Pezizomycotina</taxon>
        <taxon>Dothideomycetes</taxon>
        <taxon>Pleosporomycetidae</taxon>
        <taxon>Pleosporales</taxon>
        <taxon>Lindgomycetaceae</taxon>
        <taxon>Lindgomyces</taxon>
    </lineage>
</organism>
<gene>
    <name evidence="1" type="ORF">BDR25DRAFT_335202</name>
</gene>
<dbReference type="Proteomes" id="UP000799755">
    <property type="component" value="Unassembled WGS sequence"/>
</dbReference>
<dbReference type="EMBL" id="MU003514">
    <property type="protein sequence ID" value="KAF2468809.1"/>
    <property type="molecule type" value="Genomic_DNA"/>
</dbReference>
<sequence>MFKQKLRLDTAEKVHRRNEMNPGNEGALATLTRKQNNVNNGRAGVQPSGQYVTPSRHTEFFEENSNTIRRGDSETEERDHLTTETWSSAGVMISETIASINFLKYSFWTPPEGGHYLSIQGLCCLIHFLGRHQDLDEASHDAISSLLNLLRRPTAKFAPYMNDTTAPHLLWDIKLETRLPIKDQLWTRLAELPCDYFTCGSRKVFRTWFQWVCYAGMNNADLEGIYVPLYWSRLQEGLLAGFSEQRKYCLGILRQSLLIAHRHVATPHMTFKIEQRVEYQMQYESYCNLFETIILDRYPNQVEACLPELSRLLGPGCLVHPAWISVMLSSALSPKIQDGIRKLIGLWYMRFVGEDNGLIEGQTEFFIHGFLPWATQGTLFTSSLISTRAHTASTHGAGLTNILCNFLMKLPTMLEQRKLFRDILRFIVDRRGKIFAYSILYLLEGLAESIKKQPALADLENNDVELLLQVYRLPGLAEVAKDLSATFCGEILGHAMLRGLNFKNLPGFNLIMFHVKELQEHTPPHADSLITQQQTTALTCAASSLQNFSKNLEQSRRKLIQAQALVPACEHLIETLETCGPDGYEEDQLYSILDAVWDEADIQDFRRAVVVKLPPLFFHPTCIQACIKHQEEVRDAYATESLTNLLTRVLNQLHHLAESRSYLLSTLTSSIRKACLFSPKIMGILPVNDFLIRFIENPPSPRAEFLFEIAAVEKLHRIIPHRTYECYYGKREWFAYACVIDLLNRFPESQLGVAKEVLRRLTQRWKDQKGNIPIRSKWKQAFQLQAMLVLSESCIQELDVEWYLDTCMKILTLEPWPRYRFLLEWIIARIYYCYPNHARRILPDIVKAEDENPRLVASLMKLAVSAASFLDSEDFGLDLMVQLIPFSASSKVQIRFEAQWSFPILWDLAERKSWMSILGNPAFKALDKHIRSLDKFNTPIMSSRTLKLDVVSETTITSIFQGDYLRVDEPEKEFVAREDFEELWAEDMKSEFCTPPPCIPLGDADEKPHLPISSTKSEKQTATISQPISTAPVPLQTKSSLDLSSLLPSTSSSPSSSLPSRPAPIILLATLIDNPTNLGGLSRIAESFGLESLMVKSADVVASKEFQSTAVTSYKHIPIEEVKVQDITDWLVGCKRRGYKIVGVEQTDRSGFLGEGGGEEGAGAGGHEGPQERKGGDVQGGVRNKRIGSLPKKCVLVLGSERGGITPDVLSVVDRCVEIKTRGVTRSLNVQTAAGIVLYEWWREWGGRLEA</sequence>
<reference evidence="1" key="1">
    <citation type="journal article" date="2020" name="Stud. Mycol.">
        <title>101 Dothideomycetes genomes: a test case for predicting lifestyles and emergence of pathogens.</title>
        <authorList>
            <person name="Haridas S."/>
            <person name="Albert R."/>
            <person name="Binder M."/>
            <person name="Bloem J."/>
            <person name="Labutti K."/>
            <person name="Salamov A."/>
            <person name="Andreopoulos B."/>
            <person name="Baker S."/>
            <person name="Barry K."/>
            <person name="Bills G."/>
            <person name="Bluhm B."/>
            <person name="Cannon C."/>
            <person name="Castanera R."/>
            <person name="Culley D."/>
            <person name="Daum C."/>
            <person name="Ezra D."/>
            <person name="Gonzalez J."/>
            <person name="Henrissat B."/>
            <person name="Kuo A."/>
            <person name="Liang C."/>
            <person name="Lipzen A."/>
            <person name="Lutzoni F."/>
            <person name="Magnuson J."/>
            <person name="Mondo S."/>
            <person name="Nolan M."/>
            <person name="Ohm R."/>
            <person name="Pangilinan J."/>
            <person name="Park H.-J."/>
            <person name="Ramirez L."/>
            <person name="Alfaro M."/>
            <person name="Sun H."/>
            <person name="Tritt A."/>
            <person name="Yoshinaga Y."/>
            <person name="Zwiers L.-H."/>
            <person name="Turgeon B."/>
            <person name="Goodwin S."/>
            <person name="Spatafora J."/>
            <person name="Crous P."/>
            <person name="Grigoriev I."/>
        </authorList>
    </citation>
    <scope>NUCLEOTIDE SEQUENCE</scope>
    <source>
        <strain evidence="1">ATCC 200398</strain>
    </source>
</reference>
<protein>
    <submittedName>
        <fullName evidence="1">Uncharacterized protein</fullName>
    </submittedName>
</protein>
<proteinExistence type="predicted"/>
<comment type="caution">
    <text evidence="1">The sequence shown here is derived from an EMBL/GenBank/DDBJ whole genome shotgun (WGS) entry which is preliminary data.</text>
</comment>
<evidence type="ECO:0000313" key="1">
    <source>
        <dbReference type="EMBL" id="KAF2468809.1"/>
    </source>
</evidence>
<evidence type="ECO:0000313" key="2">
    <source>
        <dbReference type="Proteomes" id="UP000799755"/>
    </source>
</evidence>